<sequence length="258" mass="27227">MGIEVNFEGKIALVTGASSGLGARFAKVLAGAGAQVVLASRRTERLKELRAEIEADGGAAHVVALDVTDYASIKSAIAHAETEAGPIDILVNNSGVSTTQRLVDVTPEDYSFIMDTNLRGAFFVAQETAKRMIARAKGDPKKQHRIINVASVAGQRVMPQIGVYCISKAGVIHMTKAMAVEWGKYGVNTNAICPGFIATEINEDYFATEQGRKLVEMLPNGRPGKPEDLDGLLLLLAGDDSHFINGAVVSADGGMTGA</sequence>
<reference evidence="3" key="1">
    <citation type="journal article" date="2014" name="Int. J. Syst. Evol. Microbiol.">
        <title>Complete genome sequence of Corynebacterium casei LMG S-19264T (=DSM 44701T), isolated from a smear-ripened cheese.</title>
        <authorList>
            <consortium name="US DOE Joint Genome Institute (JGI-PGF)"/>
            <person name="Walter F."/>
            <person name="Albersmeier A."/>
            <person name="Kalinowski J."/>
            <person name="Ruckert C."/>
        </authorList>
    </citation>
    <scope>NUCLEOTIDE SEQUENCE</scope>
    <source>
        <strain evidence="3">KCTC 12344</strain>
    </source>
</reference>
<gene>
    <name evidence="4" type="ORF">E1742_05355</name>
    <name evidence="3" type="ORF">GCM10007388_32130</name>
</gene>
<dbReference type="SUPFAM" id="SSF51735">
    <property type="entry name" value="NAD(P)-binding Rossmann-fold domains"/>
    <property type="match status" value="1"/>
</dbReference>
<dbReference type="PANTHER" id="PTHR42760">
    <property type="entry name" value="SHORT-CHAIN DEHYDROGENASES/REDUCTASES FAMILY MEMBER"/>
    <property type="match status" value="1"/>
</dbReference>
<dbReference type="RefSeq" id="WP_134383893.1">
    <property type="nucleotide sequence ID" value="NZ_BMWW01000005.1"/>
</dbReference>
<dbReference type="GO" id="GO:0016616">
    <property type="term" value="F:oxidoreductase activity, acting on the CH-OH group of donors, NAD or NADP as acceptor"/>
    <property type="evidence" value="ECO:0007669"/>
    <property type="project" value="TreeGrafter"/>
</dbReference>
<dbReference type="InterPro" id="IPR002347">
    <property type="entry name" value="SDR_fam"/>
</dbReference>
<dbReference type="PROSITE" id="PS00061">
    <property type="entry name" value="ADH_SHORT"/>
    <property type="match status" value="1"/>
</dbReference>
<protein>
    <submittedName>
        <fullName evidence="4">SDR family oxidoreductase</fullName>
    </submittedName>
    <submittedName>
        <fullName evidence="3">Short-chain dehydrogenase/reductase</fullName>
    </submittedName>
</protein>
<dbReference type="CDD" id="cd05233">
    <property type="entry name" value="SDR_c"/>
    <property type="match status" value="1"/>
</dbReference>
<keyword evidence="5" id="KW-1185">Reference proteome</keyword>
<evidence type="ECO:0000256" key="2">
    <source>
        <dbReference type="ARBA" id="ARBA00023002"/>
    </source>
</evidence>
<dbReference type="PRINTS" id="PR00080">
    <property type="entry name" value="SDRFAMILY"/>
</dbReference>
<dbReference type="PANTHER" id="PTHR42760:SF133">
    <property type="entry name" value="3-OXOACYL-[ACYL-CARRIER-PROTEIN] REDUCTASE"/>
    <property type="match status" value="1"/>
</dbReference>
<evidence type="ECO:0000313" key="6">
    <source>
        <dbReference type="Proteomes" id="UP000619512"/>
    </source>
</evidence>
<dbReference type="InterPro" id="IPR020904">
    <property type="entry name" value="Sc_DH/Rdtase_CS"/>
</dbReference>
<reference evidence="4 5" key="2">
    <citation type="submission" date="2019-03" db="EMBL/GenBank/DDBJ databases">
        <title>Draft Genome Sequences of Six Type Strains of the Genus Massilia.</title>
        <authorList>
            <person name="Miess H."/>
            <person name="Frediansyhah A."/>
            <person name="Gross H."/>
        </authorList>
    </citation>
    <scope>NUCLEOTIDE SEQUENCE [LARGE SCALE GENOMIC DNA]</scope>
    <source>
        <strain evidence="4 5">DSM 17505</strain>
    </source>
</reference>
<keyword evidence="2" id="KW-0560">Oxidoreductase</keyword>
<evidence type="ECO:0000313" key="3">
    <source>
        <dbReference type="EMBL" id="GGY96266.1"/>
    </source>
</evidence>
<dbReference type="Proteomes" id="UP000619512">
    <property type="component" value="Unassembled WGS sequence"/>
</dbReference>
<dbReference type="Proteomes" id="UP000294359">
    <property type="component" value="Chromosome"/>
</dbReference>
<evidence type="ECO:0000256" key="1">
    <source>
        <dbReference type="ARBA" id="ARBA00006484"/>
    </source>
</evidence>
<dbReference type="FunFam" id="3.40.50.720:FF:000084">
    <property type="entry name" value="Short-chain dehydrogenase reductase"/>
    <property type="match status" value="1"/>
</dbReference>
<name>A0A4P7BAQ4_9BURK</name>
<dbReference type="AlphaFoldDB" id="A0A4P7BAQ4"/>
<reference evidence="3" key="3">
    <citation type="submission" date="2022-12" db="EMBL/GenBank/DDBJ databases">
        <authorList>
            <person name="Sun Q."/>
            <person name="Kim S."/>
        </authorList>
    </citation>
    <scope>NUCLEOTIDE SEQUENCE</scope>
    <source>
        <strain evidence="3">KCTC 12344</strain>
    </source>
</reference>
<dbReference type="PRINTS" id="PR00081">
    <property type="entry name" value="GDHRDH"/>
</dbReference>
<accession>A0A4P7BAQ4</accession>
<organism evidence="3 6">
    <name type="scientific">Pseudoduganella plicata</name>
    <dbReference type="NCBI Taxonomy" id="321984"/>
    <lineage>
        <taxon>Bacteria</taxon>
        <taxon>Pseudomonadati</taxon>
        <taxon>Pseudomonadota</taxon>
        <taxon>Betaproteobacteria</taxon>
        <taxon>Burkholderiales</taxon>
        <taxon>Oxalobacteraceae</taxon>
        <taxon>Telluria group</taxon>
        <taxon>Pseudoduganella</taxon>
    </lineage>
</organism>
<dbReference type="Gene3D" id="3.40.50.720">
    <property type="entry name" value="NAD(P)-binding Rossmann-like Domain"/>
    <property type="match status" value="1"/>
</dbReference>
<evidence type="ECO:0000313" key="4">
    <source>
        <dbReference type="EMBL" id="QBQ35656.1"/>
    </source>
</evidence>
<dbReference type="InterPro" id="IPR036291">
    <property type="entry name" value="NAD(P)-bd_dom_sf"/>
</dbReference>
<dbReference type="OrthoDB" id="9803333at2"/>
<proteinExistence type="inferred from homology"/>
<evidence type="ECO:0000313" key="5">
    <source>
        <dbReference type="Proteomes" id="UP000294359"/>
    </source>
</evidence>
<comment type="similarity">
    <text evidence="1">Belongs to the short-chain dehydrogenases/reductases (SDR) family.</text>
</comment>
<dbReference type="NCBIfam" id="NF005402">
    <property type="entry name" value="PRK06949.1"/>
    <property type="match status" value="1"/>
</dbReference>
<dbReference type="EMBL" id="BMWW01000005">
    <property type="protein sequence ID" value="GGY96266.1"/>
    <property type="molecule type" value="Genomic_DNA"/>
</dbReference>
<dbReference type="EMBL" id="CP038026">
    <property type="protein sequence ID" value="QBQ35656.1"/>
    <property type="molecule type" value="Genomic_DNA"/>
</dbReference>
<dbReference type="Pfam" id="PF13561">
    <property type="entry name" value="adh_short_C2"/>
    <property type="match status" value="1"/>
</dbReference>